<keyword evidence="2" id="KW-1185">Reference proteome</keyword>
<dbReference type="InterPro" id="IPR012386">
    <property type="entry name" value="Cyclic-nucl_3Pdiesterase"/>
</dbReference>
<evidence type="ECO:0008006" key="3">
    <source>
        <dbReference type="Google" id="ProtNLM"/>
    </source>
</evidence>
<dbReference type="InterPro" id="IPR009097">
    <property type="entry name" value="Cyclic_Pdiesterase"/>
</dbReference>
<evidence type="ECO:0000313" key="2">
    <source>
        <dbReference type="Proteomes" id="UP001385951"/>
    </source>
</evidence>
<comment type="caution">
    <text evidence="1">The sequence shown here is derived from an EMBL/GenBank/DDBJ whole genome shotgun (WGS) entry which is preliminary data.</text>
</comment>
<name>A0AAW0FTF9_9APHY</name>
<proteinExistence type="predicted"/>
<dbReference type="PANTHER" id="PTHR28141:SF1">
    <property type="entry name" value="2',3'-CYCLIC-NUCLEOTIDE 3'-PHOSPHODIESTERASE"/>
    <property type="match status" value="1"/>
</dbReference>
<protein>
    <recommendedName>
        <fullName evidence="3">LigT-like protein</fullName>
    </recommendedName>
</protein>
<accession>A0AAW0FTF9</accession>
<reference evidence="1 2" key="1">
    <citation type="submission" date="2022-09" db="EMBL/GenBank/DDBJ databases">
        <authorList>
            <person name="Palmer J.M."/>
        </authorList>
    </citation>
    <scope>NUCLEOTIDE SEQUENCE [LARGE SCALE GENOMIC DNA]</scope>
    <source>
        <strain evidence="1 2">DSM 7382</strain>
    </source>
</reference>
<dbReference type="AlphaFoldDB" id="A0AAW0FTF9"/>
<dbReference type="Gene3D" id="3.90.1140.10">
    <property type="entry name" value="Cyclic phosphodiesterase"/>
    <property type="match status" value="1"/>
</dbReference>
<dbReference type="GO" id="GO:0004113">
    <property type="term" value="F:2',3'-cyclic-nucleotide 3'-phosphodiesterase activity"/>
    <property type="evidence" value="ECO:0007669"/>
    <property type="project" value="TreeGrafter"/>
</dbReference>
<organism evidence="1 2">
    <name type="scientific">Cerrena zonata</name>
    <dbReference type="NCBI Taxonomy" id="2478898"/>
    <lineage>
        <taxon>Eukaryota</taxon>
        <taxon>Fungi</taxon>
        <taxon>Dikarya</taxon>
        <taxon>Basidiomycota</taxon>
        <taxon>Agaricomycotina</taxon>
        <taxon>Agaricomycetes</taxon>
        <taxon>Polyporales</taxon>
        <taxon>Cerrenaceae</taxon>
        <taxon>Cerrena</taxon>
    </lineage>
</organism>
<dbReference type="GO" id="GO:0009187">
    <property type="term" value="P:cyclic nucleotide metabolic process"/>
    <property type="evidence" value="ECO:0007669"/>
    <property type="project" value="TreeGrafter"/>
</dbReference>
<sequence>MGLSLWLVPPEPQATQLSRIMSYNTGTSQSPASFPRFHPHITLLTVPSITDLSTLRSAVPSGQPKIPIHFKSVDVGTEYYMSVYVVVHHTAELTALRESIMKNRPDDKVPPLSHVSLFYIDPADAAERNKICDILVDDGRIVNEGIDSVTLDCTEGQQRGKDLMDGFIGGEIWIALCDGPVETWVVKDKIPLV</sequence>
<gene>
    <name evidence="1" type="ORF">QCA50_015266</name>
</gene>
<dbReference type="PANTHER" id="PTHR28141">
    <property type="entry name" value="2',3'-CYCLIC-NUCLEOTIDE 3'-PHOSPHODIESTERASE"/>
    <property type="match status" value="1"/>
</dbReference>
<evidence type="ECO:0000313" key="1">
    <source>
        <dbReference type="EMBL" id="KAK7681534.1"/>
    </source>
</evidence>
<dbReference type="Pfam" id="PF07823">
    <property type="entry name" value="CPDase"/>
    <property type="match status" value="1"/>
</dbReference>
<dbReference type="Proteomes" id="UP001385951">
    <property type="component" value="Unassembled WGS sequence"/>
</dbReference>
<dbReference type="SUPFAM" id="SSF55144">
    <property type="entry name" value="LigT-like"/>
    <property type="match status" value="1"/>
</dbReference>
<dbReference type="EMBL" id="JASBNA010000040">
    <property type="protein sequence ID" value="KAK7681534.1"/>
    <property type="molecule type" value="Genomic_DNA"/>
</dbReference>